<keyword evidence="3" id="KW-1185">Reference proteome</keyword>
<protein>
    <recommendedName>
        <fullName evidence="4">RNA recognition motif-containing protein</fullName>
    </recommendedName>
</protein>
<sequence length="561" mass="60242">MTSAQGWADQRSTMPQLLGEVSLLTLFADVHYYFSPPTANPPHHRFEKGSYVYLFHNPAQHQGRIEIANNAGTAEQDAFAGSLANVQIKYSYRHPTLFTIVVDPSGMSSLSGPSANADPNSTRQWHLPAPDPRNEGNYLFRLNEIDIYFWTMDDASTFLDNMKRVLQAYQISIRDSPTPLSEHRNTMSSVVQKLEQVAVTKPFQGRRSDSLSTNQSSGAPSMTRGTTASSPPAESQNVFVPMAYNPAAPAAPEPIKHREKTPPPIDGEDGTGLAAAAMHDQAQMHATHQWANPYAQAHPQIQQPGYFSGQPQRQTSASSMPPPPPPTLNGSVSPGNLQRSGTFPPPPPSQISSTSQVSTPQGYPYAPSSIGSPPPSSDPNSHYNNHYAPARHPSQTSQSSYTSTTYPPSQPYAPTPNYTPGAPSSPPQPSTGPTTPSLSIPTYSPVPSQGQPTSTPLPPGGYSQYSYAQSQPQPDGFSTSSGTTMTGPPHIQPDHAYLVHQQAYRPTEAEAGAHAQARLQQPGPPLGATGGAAAGNGKFEARVDRVEKGVGRFLKKLDKKL</sequence>
<feature type="compositionally biased region" description="Polar residues" evidence="1">
    <location>
        <begin position="328"/>
        <end position="339"/>
    </location>
</feature>
<feature type="compositionally biased region" description="Low complexity" evidence="1">
    <location>
        <begin position="393"/>
        <end position="407"/>
    </location>
</feature>
<organism evidence="2 3">
    <name type="scientific">Viridothelium virens</name>
    <name type="common">Speckled blister lichen</name>
    <name type="synonym">Trypethelium virens</name>
    <dbReference type="NCBI Taxonomy" id="1048519"/>
    <lineage>
        <taxon>Eukaryota</taxon>
        <taxon>Fungi</taxon>
        <taxon>Dikarya</taxon>
        <taxon>Ascomycota</taxon>
        <taxon>Pezizomycotina</taxon>
        <taxon>Dothideomycetes</taxon>
        <taxon>Dothideomycetes incertae sedis</taxon>
        <taxon>Trypetheliales</taxon>
        <taxon>Trypetheliaceae</taxon>
        <taxon>Viridothelium</taxon>
    </lineage>
</organism>
<reference evidence="2" key="1">
    <citation type="journal article" date="2020" name="Stud. Mycol.">
        <title>101 Dothideomycetes genomes: a test case for predicting lifestyles and emergence of pathogens.</title>
        <authorList>
            <person name="Haridas S."/>
            <person name="Albert R."/>
            <person name="Binder M."/>
            <person name="Bloem J."/>
            <person name="Labutti K."/>
            <person name="Salamov A."/>
            <person name="Andreopoulos B."/>
            <person name="Baker S."/>
            <person name="Barry K."/>
            <person name="Bills G."/>
            <person name="Bluhm B."/>
            <person name="Cannon C."/>
            <person name="Castanera R."/>
            <person name="Culley D."/>
            <person name="Daum C."/>
            <person name="Ezra D."/>
            <person name="Gonzalez J."/>
            <person name="Henrissat B."/>
            <person name="Kuo A."/>
            <person name="Liang C."/>
            <person name="Lipzen A."/>
            <person name="Lutzoni F."/>
            <person name="Magnuson J."/>
            <person name="Mondo S."/>
            <person name="Nolan M."/>
            <person name="Ohm R."/>
            <person name="Pangilinan J."/>
            <person name="Park H.-J."/>
            <person name="Ramirez L."/>
            <person name="Alfaro M."/>
            <person name="Sun H."/>
            <person name="Tritt A."/>
            <person name="Yoshinaga Y."/>
            <person name="Zwiers L.-H."/>
            <person name="Turgeon B."/>
            <person name="Goodwin S."/>
            <person name="Spatafora J."/>
            <person name="Crous P."/>
            <person name="Grigoriev I."/>
        </authorList>
    </citation>
    <scope>NUCLEOTIDE SEQUENCE</scope>
    <source>
        <strain evidence="2">Tuck. ex Michener</strain>
    </source>
</reference>
<feature type="compositionally biased region" description="Low complexity" evidence="1">
    <location>
        <begin position="431"/>
        <end position="442"/>
    </location>
</feature>
<feature type="region of interest" description="Disordered" evidence="1">
    <location>
        <begin position="301"/>
        <end position="535"/>
    </location>
</feature>
<feature type="compositionally biased region" description="Polar residues" evidence="1">
    <location>
        <begin position="301"/>
        <end position="319"/>
    </location>
</feature>
<evidence type="ECO:0008006" key="4">
    <source>
        <dbReference type="Google" id="ProtNLM"/>
    </source>
</evidence>
<feature type="compositionally biased region" description="Low complexity" evidence="1">
    <location>
        <begin position="350"/>
        <end position="371"/>
    </location>
</feature>
<feature type="compositionally biased region" description="Polar residues" evidence="1">
    <location>
        <begin position="445"/>
        <end position="454"/>
    </location>
</feature>
<evidence type="ECO:0000313" key="2">
    <source>
        <dbReference type="EMBL" id="KAF2230339.1"/>
    </source>
</evidence>
<feature type="region of interest" description="Disordered" evidence="1">
    <location>
        <begin position="200"/>
        <end position="234"/>
    </location>
</feature>
<feature type="compositionally biased region" description="Polar residues" evidence="1">
    <location>
        <begin position="210"/>
        <end position="234"/>
    </location>
</feature>
<dbReference type="AlphaFoldDB" id="A0A6A6GXJ6"/>
<feature type="region of interest" description="Disordered" evidence="1">
    <location>
        <begin position="246"/>
        <end position="271"/>
    </location>
</feature>
<dbReference type="EMBL" id="ML991843">
    <property type="protein sequence ID" value="KAF2230339.1"/>
    <property type="molecule type" value="Genomic_DNA"/>
</dbReference>
<gene>
    <name evidence="2" type="ORF">EV356DRAFT_492182</name>
</gene>
<dbReference type="OrthoDB" id="5408296at2759"/>
<evidence type="ECO:0000256" key="1">
    <source>
        <dbReference type="SAM" id="MobiDB-lite"/>
    </source>
</evidence>
<dbReference type="Proteomes" id="UP000800092">
    <property type="component" value="Unassembled WGS sequence"/>
</dbReference>
<evidence type="ECO:0000313" key="3">
    <source>
        <dbReference type="Proteomes" id="UP000800092"/>
    </source>
</evidence>
<accession>A0A6A6GXJ6</accession>
<proteinExistence type="predicted"/>
<feature type="compositionally biased region" description="Low complexity" evidence="1">
    <location>
        <begin position="460"/>
        <end position="487"/>
    </location>
</feature>
<name>A0A6A6GXJ6_VIRVR</name>